<dbReference type="Gene3D" id="1.20.1600.10">
    <property type="entry name" value="Outer membrane efflux proteins (OEP)"/>
    <property type="match status" value="1"/>
</dbReference>
<keyword evidence="6" id="KW-0472">Membrane</keyword>
<dbReference type="GO" id="GO:0015288">
    <property type="term" value="F:porin activity"/>
    <property type="evidence" value="ECO:0007669"/>
    <property type="project" value="TreeGrafter"/>
</dbReference>
<keyword evidence="9" id="KW-1185">Reference proteome</keyword>
<dbReference type="AlphaFoldDB" id="A0A437QWT2"/>
<comment type="similarity">
    <text evidence="2">Belongs to the outer membrane factor (OMF) (TC 1.B.17) family.</text>
</comment>
<keyword evidence="3" id="KW-0813">Transport</keyword>
<evidence type="ECO:0000256" key="1">
    <source>
        <dbReference type="ARBA" id="ARBA00004442"/>
    </source>
</evidence>
<evidence type="ECO:0000256" key="7">
    <source>
        <dbReference type="ARBA" id="ARBA00023237"/>
    </source>
</evidence>
<gene>
    <name evidence="8" type="ORF">EOI86_06900</name>
</gene>
<dbReference type="GO" id="GO:0015562">
    <property type="term" value="F:efflux transmembrane transporter activity"/>
    <property type="evidence" value="ECO:0007669"/>
    <property type="project" value="InterPro"/>
</dbReference>
<dbReference type="NCBIfam" id="TIGR01844">
    <property type="entry name" value="type_I_sec_TolC"/>
    <property type="match status" value="1"/>
</dbReference>
<organism evidence="8 9">
    <name type="scientific">Hwanghaeella grinnelliae</name>
    <dbReference type="NCBI Taxonomy" id="2500179"/>
    <lineage>
        <taxon>Bacteria</taxon>
        <taxon>Pseudomonadati</taxon>
        <taxon>Pseudomonadota</taxon>
        <taxon>Alphaproteobacteria</taxon>
        <taxon>Rhodospirillales</taxon>
        <taxon>Rhodospirillaceae</taxon>
        <taxon>Hwanghaeella</taxon>
    </lineage>
</organism>
<dbReference type="InterPro" id="IPR010130">
    <property type="entry name" value="T1SS_OMP_TolC"/>
</dbReference>
<dbReference type="InterPro" id="IPR051906">
    <property type="entry name" value="TolC-like"/>
</dbReference>
<reference evidence="9" key="1">
    <citation type="submission" date="2019-01" db="EMBL/GenBank/DDBJ databases">
        <title>Gri0909 isolated from a small marine red alga.</title>
        <authorList>
            <person name="Kim J."/>
            <person name="Jeong S.E."/>
            <person name="Jeon C.O."/>
        </authorList>
    </citation>
    <scope>NUCLEOTIDE SEQUENCE [LARGE SCALE GENOMIC DNA]</scope>
    <source>
        <strain evidence="9">Gri0909</strain>
    </source>
</reference>
<proteinExistence type="inferred from homology"/>
<comment type="caution">
    <text evidence="8">The sequence shown here is derived from an EMBL/GenBank/DDBJ whole genome shotgun (WGS) entry which is preliminary data.</text>
</comment>
<protein>
    <submittedName>
        <fullName evidence="8">Type I secretion protein TolC</fullName>
    </submittedName>
</protein>
<sequence>MSSAYGAFGSLPFSNLKKAVIRPRRFLLGAYLLGGSLLLAGGAHAQTLDQALTAAYENNPTLQAERAQVRSTDEGVPQSLGRWRPTVELVGSLGYDSTTTDPGNIRDSRSFYSGTAQVTQNLYEGGGTTARVAQSEALVKAARARLLDTEQTILLQTVSAFMDVVRDRAVLDLNQQNEERLKRQLEATGDRFEVGEVTRTDVAQAESRVSGAQADRIAAKGNLEVSRAAYQQVVGELPGNLTSPSNFPAIPSGRDEAISLAQERNPRVIAAIFDLESAKHFVRVEAADLLPTVDLVGSAQANRDVARKGTDTDGFRVTATVTVPIYQQGIATSEIREARQDEARAQRLIDEAQRLATEDATAAWETYKSALAQIRAREDEVRATSIALEGVEQEAAVGSRTVLDVLDAEQELLDARVSLVQAQRDEIVARYDLIAAVGGMNAVELQLPVRGYDVEFYYNAVRNSVYDLGTWNEIFPGIVEREGD</sequence>
<evidence type="ECO:0000313" key="9">
    <source>
        <dbReference type="Proteomes" id="UP000287447"/>
    </source>
</evidence>
<comment type="subcellular location">
    <subcellularLocation>
        <location evidence="1">Cell outer membrane</location>
    </subcellularLocation>
</comment>
<dbReference type="InterPro" id="IPR003423">
    <property type="entry name" value="OMP_efflux"/>
</dbReference>
<evidence type="ECO:0000256" key="4">
    <source>
        <dbReference type="ARBA" id="ARBA00022452"/>
    </source>
</evidence>
<accession>A0A437QWT2</accession>
<dbReference type="EMBL" id="SADE01000001">
    <property type="protein sequence ID" value="RVU38982.1"/>
    <property type="molecule type" value="Genomic_DNA"/>
</dbReference>
<dbReference type="Pfam" id="PF02321">
    <property type="entry name" value="OEP"/>
    <property type="match status" value="2"/>
</dbReference>
<dbReference type="RefSeq" id="WP_127764354.1">
    <property type="nucleotide sequence ID" value="NZ_SADE01000001.1"/>
</dbReference>
<name>A0A437QWT2_9PROT</name>
<dbReference type="GO" id="GO:0009279">
    <property type="term" value="C:cell outer membrane"/>
    <property type="evidence" value="ECO:0007669"/>
    <property type="project" value="UniProtKB-SubCell"/>
</dbReference>
<evidence type="ECO:0000256" key="6">
    <source>
        <dbReference type="ARBA" id="ARBA00023136"/>
    </source>
</evidence>
<keyword evidence="4" id="KW-1134">Transmembrane beta strand</keyword>
<dbReference type="OrthoDB" id="9789368at2"/>
<keyword evidence="7" id="KW-0998">Cell outer membrane</keyword>
<evidence type="ECO:0000256" key="5">
    <source>
        <dbReference type="ARBA" id="ARBA00022692"/>
    </source>
</evidence>
<dbReference type="PANTHER" id="PTHR30026:SF22">
    <property type="entry name" value="OUTER MEMBRANE EFFLUX PROTEIN"/>
    <property type="match status" value="1"/>
</dbReference>
<dbReference type="GO" id="GO:1990281">
    <property type="term" value="C:efflux pump complex"/>
    <property type="evidence" value="ECO:0007669"/>
    <property type="project" value="TreeGrafter"/>
</dbReference>
<evidence type="ECO:0000256" key="2">
    <source>
        <dbReference type="ARBA" id="ARBA00007613"/>
    </source>
</evidence>
<dbReference type="PANTHER" id="PTHR30026">
    <property type="entry name" value="OUTER MEMBRANE PROTEIN TOLC"/>
    <property type="match status" value="1"/>
</dbReference>
<evidence type="ECO:0000256" key="3">
    <source>
        <dbReference type="ARBA" id="ARBA00022448"/>
    </source>
</evidence>
<keyword evidence="5" id="KW-0812">Transmembrane</keyword>
<evidence type="ECO:0000313" key="8">
    <source>
        <dbReference type="EMBL" id="RVU38982.1"/>
    </source>
</evidence>
<dbReference type="Proteomes" id="UP000287447">
    <property type="component" value="Unassembled WGS sequence"/>
</dbReference>
<dbReference type="SUPFAM" id="SSF56954">
    <property type="entry name" value="Outer membrane efflux proteins (OEP)"/>
    <property type="match status" value="1"/>
</dbReference>